<feature type="compositionally biased region" description="Polar residues" evidence="1">
    <location>
        <begin position="34"/>
        <end position="44"/>
    </location>
</feature>
<evidence type="ECO:0000313" key="3">
    <source>
        <dbReference type="Proteomes" id="UP000838756"/>
    </source>
</evidence>
<feature type="region of interest" description="Disordered" evidence="1">
    <location>
        <begin position="24"/>
        <end position="59"/>
    </location>
</feature>
<gene>
    <name evidence="2" type="primary">jg20409</name>
    <name evidence="2" type="ORF">PAEG_LOCUS9070</name>
</gene>
<comment type="caution">
    <text evidence="2">The sequence shown here is derived from an EMBL/GenBank/DDBJ whole genome shotgun (WGS) entry which is preliminary data.</text>
</comment>
<sequence>MGLRRSGSPRMSLYCLRRLVGTNRRRPSGKTGCAFQSESLSSTGDGFPESIAQGSSSRGKASQEACAQIFFDGLVEIPNRPLLTSLPPPSVT</sequence>
<reference evidence="2" key="1">
    <citation type="submission" date="2022-03" db="EMBL/GenBank/DDBJ databases">
        <authorList>
            <person name="Lindestad O."/>
        </authorList>
    </citation>
    <scope>NUCLEOTIDE SEQUENCE</scope>
</reference>
<accession>A0A8S4R419</accession>
<name>A0A8S4R419_9NEOP</name>
<keyword evidence="3" id="KW-1185">Reference proteome</keyword>
<dbReference type="EMBL" id="CAKXAJ010024737">
    <property type="protein sequence ID" value="CAH2229667.1"/>
    <property type="molecule type" value="Genomic_DNA"/>
</dbReference>
<evidence type="ECO:0000256" key="1">
    <source>
        <dbReference type="SAM" id="MobiDB-lite"/>
    </source>
</evidence>
<proteinExistence type="predicted"/>
<organism evidence="2 3">
    <name type="scientific">Pararge aegeria aegeria</name>
    <dbReference type="NCBI Taxonomy" id="348720"/>
    <lineage>
        <taxon>Eukaryota</taxon>
        <taxon>Metazoa</taxon>
        <taxon>Ecdysozoa</taxon>
        <taxon>Arthropoda</taxon>
        <taxon>Hexapoda</taxon>
        <taxon>Insecta</taxon>
        <taxon>Pterygota</taxon>
        <taxon>Neoptera</taxon>
        <taxon>Endopterygota</taxon>
        <taxon>Lepidoptera</taxon>
        <taxon>Glossata</taxon>
        <taxon>Ditrysia</taxon>
        <taxon>Papilionoidea</taxon>
        <taxon>Nymphalidae</taxon>
        <taxon>Satyrinae</taxon>
        <taxon>Satyrini</taxon>
        <taxon>Parargina</taxon>
        <taxon>Pararge</taxon>
    </lineage>
</organism>
<dbReference type="Proteomes" id="UP000838756">
    <property type="component" value="Unassembled WGS sequence"/>
</dbReference>
<protein>
    <submittedName>
        <fullName evidence="2">Jg20409 protein</fullName>
    </submittedName>
</protein>
<dbReference type="AlphaFoldDB" id="A0A8S4R419"/>
<evidence type="ECO:0000313" key="2">
    <source>
        <dbReference type="EMBL" id="CAH2229667.1"/>
    </source>
</evidence>